<sequence>MSKLRYYAAPKLPVAEAKPPKAIHSEFLRTGKIIRDEDDWVADEKRYLSYEEVAERTGRRLQAAADTTHQRINGVHKAIRFPKLLFHQTLSDIPHLGYCHVTASRANFADYADVKWAFYFANFNAEIGGEESFFKRITPQYGRMYFAVALKPDRVKREMVVDRSIREDGLLFRTSDPKVALKNVLLLGARTSALRKIIASM</sequence>
<dbReference type="OrthoDB" id="8276610at2"/>
<organism evidence="2 3">
    <name type="scientific">Allorhizobium taibaishanense</name>
    <dbReference type="NCBI Taxonomy" id="887144"/>
    <lineage>
        <taxon>Bacteria</taxon>
        <taxon>Pseudomonadati</taxon>
        <taxon>Pseudomonadota</taxon>
        <taxon>Alphaproteobacteria</taxon>
        <taxon>Hyphomicrobiales</taxon>
        <taxon>Rhizobiaceae</taxon>
        <taxon>Rhizobium/Agrobacterium group</taxon>
        <taxon>Allorhizobium</taxon>
    </lineage>
</organism>
<protein>
    <submittedName>
        <fullName evidence="2">Uncharacterized protein</fullName>
    </submittedName>
</protein>
<reference evidence="2 3" key="1">
    <citation type="submission" date="2016-09" db="EMBL/GenBank/DDBJ databases">
        <title>Rhizobium oryziradicis sp. nov., isolated from the root of rice.</title>
        <authorList>
            <person name="Zhao J."/>
            <person name="Zhang X."/>
        </authorList>
    </citation>
    <scope>NUCLEOTIDE SEQUENCE [LARGE SCALE GENOMIC DNA]</scope>
    <source>
        <strain evidence="2 3">14971</strain>
    </source>
</reference>
<evidence type="ECO:0000313" key="4">
    <source>
        <dbReference type="Proteomes" id="UP000544107"/>
    </source>
</evidence>
<dbReference type="InterPro" id="IPR046597">
    <property type="entry name" value="DUF6656"/>
</dbReference>
<accession>A0A1Q9AAC2</accession>
<dbReference type="Pfam" id="PF20361">
    <property type="entry name" value="DUF6656"/>
    <property type="match status" value="1"/>
</dbReference>
<dbReference type="AlphaFoldDB" id="A0A1Q9AAC2"/>
<evidence type="ECO:0000313" key="2">
    <source>
        <dbReference type="EMBL" id="OLP51813.1"/>
    </source>
</evidence>
<dbReference type="RefSeq" id="WP_075612942.1">
    <property type="nucleotide sequence ID" value="NZ_JACIED010000002.1"/>
</dbReference>
<dbReference type="EMBL" id="MKIN01000018">
    <property type="protein sequence ID" value="OLP51813.1"/>
    <property type="molecule type" value="Genomic_DNA"/>
</dbReference>
<reference evidence="1 4" key="2">
    <citation type="submission" date="2020-08" db="EMBL/GenBank/DDBJ databases">
        <title>Genomic Encyclopedia of Type Strains, Phase IV (KMG-IV): sequencing the most valuable type-strain genomes for metagenomic binning, comparative biology and taxonomic classification.</title>
        <authorList>
            <person name="Goeker M."/>
        </authorList>
    </citation>
    <scope>NUCLEOTIDE SEQUENCE [LARGE SCALE GENOMIC DNA]</scope>
    <source>
        <strain evidence="1 4">DSM 100021</strain>
    </source>
</reference>
<dbReference type="Proteomes" id="UP000185598">
    <property type="component" value="Unassembled WGS sequence"/>
</dbReference>
<evidence type="ECO:0000313" key="3">
    <source>
        <dbReference type="Proteomes" id="UP000185598"/>
    </source>
</evidence>
<name>A0A1Q9AAC2_9HYPH</name>
<keyword evidence="3" id="KW-1185">Reference proteome</keyword>
<dbReference type="Proteomes" id="UP000544107">
    <property type="component" value="Unassembled WGS sequence"/>
</dbReference>
<dbReference type="EMBL" id="JACIED010000002">
    <property type="protein sequence ID" value="MBB4006995.1"/>
    <property type="molecule type" value="Genomic_DNA"/>
</dbReference>
<comment type="caution">
    <text evidence="2">The sequence shown here is derived from an EMBL/GenBank/DDBJ whole genome shotgun (WGS) entry which is preliminary data.</text>
</comment>
<proteinExistence type="predicted"/>
<gene>
    <name evidence="2" type="ORF">BJF91_23025</name>
    <name evidence="1" type="ORF">GGQ71_001258</name>
</gene>
<evidence type="ECO:0000313" key="1">
    <source>
        <dbReference type="EMBL" id="MBB4006995.1"/>
    </source>
</evidence>